<dbReference type="Pfam" id="PF00069">
    <property type="entry name" value="Pkinase"/>
    <property type="match status" value="1"/>
</dbReference>
<name>A0A1Z4LLN7_9CYAN</name>
<dbReference type="PANTHER" id="PTHR24363:SF0">
    <property type="entry name" value="SERINE_THREONINE KINASE LIKE DOMAIN CONTAINING 1"/>
    <property type="match status" value="1"/>
</dbReference>
<dbReference type="EMBL" id="AP018227">
    <property type="protein sequence ID" value="BAY82140.1"/>
    <property type="molecule type" value="Genomic_DNA"/>
</dbReference>
<gene>
    <name evidence="11" type="ORF">NIES267_16190</name>
</gene>
<comment type="catalytic activity">
    <reaction evidence="7">
        <text>L-threonyl-[protein] + ATP = O-phospho-L-threonyl-[protein] + ADP + H(+)</text>
        <dbReference type="Rhea" id="RHEA:46608"/>
        <dbReference type="Rhea" id="RHEA-COMP:11060"/>
        <dbReference type="Rhea" id="RHEA-COMP:11605"/>
        <dbReference type="ChEBI" id="CHEBI:15378"/>
        <dbReference type="ChEBI" id="CHEBI:30013"/>
        <dbReference type="ChEBI" id="CHEBI:30616"/>
        <dbReference type="ChEBI" id="CHEBI:61977"/>
        <dbReference type="ChEBI" id="CHEBI:456216"/>
        <dbReference type="EC" id="2.7.11.1"/>
    </reaction>
</comment>
<dbReference type="InterPro" id="IPR017441">
    <property type="entry name" value="Protein_kinase_ATP_BS"/>
</dbReference>
<proteinExistence type="predicted"/>
<keyword evidence="2 11" id="KW-0723">Serine/threonine-protein kinase</keyword>
<evidence type="ECO:0000256" key="3">
    <source>
        <dbReference type="ARBA" id="ARBA00022679"/>
    </source>
</evidence>
<reference evidence="11 12" key="1">
    <citation type="submission" date="2017-06" db="EMBL/GenBank/DDBJ databases">
        <title>Genome sequencing of cyanobaciteial culture collection at National Institute for Environmental Studies (NIES).</title>
        <authorList>
            <person name="Hirose Y."/>
            <person name="Shimura Y."/>
            <person name="Fujisawa T."/>
            <person name="Nakamura Y."/>
            <person name="Kawachi M."/>
        </authorList>
    </citation>
    <scope>NUCLEOTIDE SEQUENCE [LARGE SCALE GENOMIC DNA]</scope>
    <source>
        <strain evidence="11 12">NIES-267</strain>
    </source>
</reference>
<organism evidence="11 12">
    <name type="scientific">Calothrix parasitica NIES-267</name>
    <dbReference type="NCBI Taxonomy" id="1973488"/>
    <lineage>
        <taxon>Bacteria</taxon>
        <taxon>Bacillati</taxon>
        <taxon>Cyanobacteriota</taxon>
        <taxon>Cyanophyceae</taxon>
        <taxon>Nostocales</taxon>
        <taxon>Calotrichaceae</taxon>
        <taxon>Calothrix</taxon>
    </lineage>
</organism>
<keyword evidence="3" id="KW-0808">Transferase</keyword>
<evidence type="ECO:0000313" key="12">
    <source>
        <dbReference type="Proteomes" id="UP000218418"/>
    </source>
</evidence>
<sequence length="597" mass="67609">MTNYMIGKVLQERYQIVQSLGAGVFGQTYISVDIEHPNNPKCVVKQLKVTSLQPSFLQDLRLRFLTETRTLKHLGHHKQIPQLISCFEENERFYLVQEFVEGHSLSAELPVNKNPEHLWSENGVVQFLKDVLTVLQFVHSQGVIHCDVKPENIIRRARDGKLVLIDFGSIQPVDFGKDEVLPIYSIPVTSLGYIPPEQFIGQTQINSDIYALGMIAIQALTGLTPLQLKKHPASNEVLWRSRNTEVSDYVAAVISKMIRYNHQERFQTASEVLQALKQIPVDPTSQIIDAEYTVFPDYPTSKTYLKRRNISEKPESSPLLTGMKIGLAANSVIIGFGAYSLVNHSPETIENKTLSAAQKEFQSGDLQGAIALAKSIPSDSNVYPEAQATIGNWEQEWQIAARKYETAKTAFEQERWGDVINHTFDVPDILYWQAKIDALAEQARSSIELRKDEYLAKAYEKAAEKDFSTALHYLRQIPKESSDGELIQRKLAEYEQKKAVRATYLLQQAYNQAELGKFDAAIEYLKKVPKGTRAYAKAQVKVAEYTSKTRFLAKLDKANSSDIKPAINNTDSFIRTETTTRIKDFHMGTYLQEVNIQ</sequence>
<dbReference type="PANTHER" id="PTHR24363">
    <property type="entry name" value="SERINE/THREONINE PROTEIN KINASE"/>
    <property type="match status" value="1"/>
</dbReference>
<dbReference type="InterPro" id="IPR011009">
    <property type="entry name" value="Kinase-like_dom_sf"/>
</dbReference>
<evidence type="ECO:0000256" key="5">
    <source>
        <dbReference type="ARBA" id="ARBA00022777"/>
    </source>
</evidence>
<feature type="domain" description="Protein kinase" evidence="10">
    <location>
        <begin position="14"/>
        <end position="277"/>
    </location>
</feature>
<feature type="binding site" evidence="9">
    <location>
        <position position="45"/>
    </location>
    <ligand>
        <name>ATP</name>
        <dbReference type="ChEBI" id="CHEBI:30616"/>
    </ligand>
</feature>
<evidence type="ECO:0000256" key="1">
    <source>
        <dbReference type="ARBA" id="ARBA00012513"/>
    </source>
</evidence>
<keyword evidence="12" id="KW-1185">Reference proteome</keyword>
<evidence type="ECO:0000256" key="8">
    <source>
        <dbReference type="ARBA" id="ARBA00048679"/>
    </source>
</evidence>
<dbReference type="PROSITE" id="PS00107">
    <property type="entry name" value="PROTEIN_KINASE_ATP"/>
    <property type="match status" value="1"/>
</dbReference>
<dbReference type="GO" id="GO:0005524">
    <property type="term" value="F:ATP binding"/>
    <property type="evidence" value="ECO:0007669"/>
    <property type="project" value="UniProtKB-UniRule"/>
</dbReference>
<comment type="catalytic activity">
    <reaction evidence="8">
        <text>L-seryl-[protein] + ATP = O-phospho-L-seryl-[protein] + ADP + H(+)</text>
        <dbReference type="Rhea" id="RHEA:17989"/>
        <dbReference type="Rhea" id="RHEA-COMP:9863"/>
        <dbReference type="Rhea" id="RHEA-COMP:11604"/>
        <dbReference type="ChEBI" id="CHEBI:15378"/>
        <dbReference type="ChEBI" id="CHEBI:29999"/>
        <dbReference type="ChEBI" id="CHEBI:30616"/>
        <dbReference type="ChEBI" id="CHEBI:83421"/>
        <dbReference type="ChEBI" id="CHEBI:456216"/>
        <dbReference type="EC" id="2.7.11.1"/>
    </reaction>
</comment>
<evidence type="ECO:0000256" key="6">
    <source>
        <dbReference type="ARBA" id="ARBA00022840"/>
    </source>
</evidence>
<dbReference type="InterPro" id="IPR000719">
    <property type="entry name" value="Prot_kinase_dom"/>
</dbReference>
<evidence type="ECO:0000256" key="9">
    <source>
        <dbReference type="PROSITE-ProRule" id="PRU10141"/>
    </source>
</evidence>
<evidence type="ECO:0000256" key="7">
    <source>
        <dbReference type="ARBA" id="ARBA00047899"/>
    </source>
</evidence>
<accession>A0A1Z4LLN7</accession>
<evidence type="ECO:0000259" key="10">
    <source>
        <dbReference type="PROSITE" id="PS50011"/>
    </source>
</evidence>
<keyword evidence="4 9" id="KW-0547">Nucleotide-binding</keyword>
<evidence type="ECO:0000256" key="4">
    <source>
        <dbReference type="ARBA" id="ARBA00022741"/>
    </source>
</evidence>
<dbReference type="SUPFAM" id="SSF56112">
    <property type="entry name" value="Protein kinase-like (PK-like)"/>
    <property type="match status" value="1"/>
</dbReference>
<keyword evidence="6 9" id="KW-0067">ATP-binding</keyword>
<keyword evidence="5 11" id="KW-0418">Kinase</keyword>
<dbReference type="EC" id="2.7.11.1" evidence="1"/>
<dbReference type="CDD" id="cd14014">
    <property type="entry name" value="STKc_PknB_like"/>
    <property type="match status" value="1"/>
</dbReference>
<dbReference type="GO" id="GO:0004674">
    <property type="term" value="F:protein serine/threonine kinase activity"/>
    <property type="evidence" value="ECO:0007669"/>
    <property type="project" value="UniProtKB-KW"/>
</dbReference>
<evidence type="ECO:0000313" key="11">
    <source>
        <dbReference type="EMBL" id="BAY82140.1"/>
    </source>
</evidence>
<dbReference type="PROSITE" id="PS50011">
    <property type="entry name" value="PROTEIN_KINASE_DOM"/>
    <property type="match status" value="1"/>
</dbReference>
<dbReference type="SMART" id="SM00220">
    <property type="entry name" value="S_TKc"/>
    <property type="match status" value="1"/>
</dbReference>
<dbReference type="OrthoDB" id="468998at2"/>
<dbReference type="Gene3D" id="1.10.510.10">
    <property type="entry name" value="Transferase(Phosphotransferase) domain 1"/>
    <property type="match status" value="1"/>
</dbReference>
<evidence type="ECO:0000256" key="2">
    <source>
        <dbReference type="ARBA" id="ARBA00022527"/>
    </source>
</evidence>
<protein>
    <recommendedName>
        <fullName evidence="1">non-specific serine/threonine protein kinase</fullName>
        <ecNumber evidence="1">2.7.11.1</ecNumber>
    </recommendedName>
</protein>
<dbReference type="AlphaFoldDB" id="A0A1Z4LLN7"/>
<dbReference type="Proteomes" id="UP000218418">
    <property type="component" value="Chromosome"/>
</dbReference>